<dbReference type="AlphaFoldDB" id="A0A921SRX4"/>
<protein>
    <submittedName>
        <fullName evidence="1">Uncharacterized protein</fullName>
    </submittedName>
</protein>
<reference evidence="1" key="1">
    <citation type="journal article" date="2021" name="PeerJ">
        <title>Extensive microbial diversity within the chicken gut microbiome revealed by metagenomics and culture.</title>
        <authorList>
            <person name="Gilroy R."/>
            <person name="Ravi A."/>
            <person name="Getino M."/>
            <person name="Pursley I."/>
            <person name="Horton D.L."/>
            <person name="Alikhan N.F."/>
            <person name="Baker D."/>
            <person name="Gharbi K."/>
            <person name="Hall N."/>
            <person name="Watson M."/>
            <person name="Adriaenssens E.M."/>
            <person name="Foster-Nyarko E."/>
            <person name="Jarju S."/>
            <person name="Secka A."/>
            <person name="Antonio M."/>
            <person name="Oren A."/>
            <person name="Chaudhuri R.R."/>
            <person name="La Ragione R."/>
            <person name="Hildebrand F."/>
            <person name="Pallen M.J."/>
        </authorList>
    </citation>
    <scope>NUCLEOTIDE SEQUENCE</scope>
    <source>
        <strain evidence="1">CHK179-5677</strain>
    </source>
</reference>
<accession>A0A921SRX4</accession>
<dbReference type="Proteomes" id="UP000760668">
    <property type="component" value="Unassembled WGS sequence"/>
</dbReference>
<dbReference type="RefSeq" id="WP_295369527.1">
    <property type="nucleotide sequence ID" value="NZ_DYUC01000016.1"/>
</dbReference>
<evidence type="ECO:0000313" key="2">
    <source>
        <dbReference type="Proteomes" id="UP000760668"/>
    </source>
</evidence>
<dbReference type="EMBL" id="DYUC01000016">
    <property type="protein sequence ID" value="HJG85793.1"/>
    <property type="molecule type" value="Genomic_DNA"/>
</dbReference>
<proteinExistence type="predicted"/>
<name>A0A921SRX4_9FIRM</name>
<reference evidence="1" key="2">
    <citation type="submission" date="2021-09" db="EMBL/GenBank/DDBJ databases">
        <authorList>
            <person name="Gilroy R."/>
        </authorList>
    </citation>
    <scope>NUCLEOTIDE SEQUENCE</scope>
    <source>
        <strain evidence="1">CHK179-5677</strain>
    </source>
</reference>
<sequence length="90" mass="10115">MKLLRKSGGSHFFDSLSGLPNQVWQAAVLYLSRLWRGAFWRMLLPENISPAVSSASGIVYIMRTRQPAGPGRKDVKITFIKVKAAYIDFT</sequence>
<comment type="caution">
    <text evidence="1">The sequence shown here is derived from an EMBL/GenBank/DDBJ whole genome shotgun (WGS) entry which is preliminary data.</text>
</comment>
<organism evidence="1 2">
    <name type="scientific">Pseudoflavonifractor capillosus</name>
    <dbReference type="NCBI Taxonomy" id="106588"/>
    <lineage>
        <taxon>Bacteria</taxon>
        <taxon>Bacillati</taxon>
        <taxon>Bacillota</taxon>
        <taxon>Clostridia</taxon>
        <taxon>Eubacteriales</taxon>
        <taxon>Oscillospiraceae</taxon>
        <taxon>Pseudoflavonifractor</taxon>
    </lineage>
</organism>
<evidence type="ECO:0000313" key="1">
    <source>
        <dbReference type="EMBL" id="HJG85793.1"/>
    </source>
</evidence>
<gene>
    <name evidence="1" type="ORF">K8V01_01995</name>
</gene>